<keyword evidence="23" id="KW-0407">Ion channel</keyword>
<reference evidence="35" key="1">
    <citation type="submission" date="2019-08" db="EMBL/GenBank/DDBJ databases">
        <title>The improved chromosome-level genome for the pearl oyster Pinctada fucata martensii using PacBio sequencing and Hi-C.</title>
        <authorList>
            <person name="Zheng Z."/>
        </authorList>
    </citation>
    <scope>NUCLEOTIDE SEQUENCE</scope>
    <source>
        <strain evidence="35">ZZ-2019</strain>
        <tissue evidence="35">Adductor muscle</tissue>
    </source>
</reference>
<keyword evidence="17" id="KW-0406">Ion transport</keyword>
<evidence type="ECO:0000256" key="1">
    <source>
        <dbReference type="ARBA" id="ARBA00004195"/>
    </source>
</evidence>
<evidence type="ECO:0000256" key="27">
    <source>
        <dbReference type="ARBA" id="ARBA00033163"/>
    </source>
</evidence>
<evidence type="ECO:0000256" key="19">
    <source>
        <dbReference type="ARBA" id="ARBA00023173"/>
    </source>
</evidence>
<evidence type="ECO:0000256" key="14">
    <source>
        <dbReference type="ARBA" id="ARBA00022824"/>
    </source>
</evidence>
<feature type="compositionally biased region" description="Basic and acidic residues" evidence="31">
    <location>
        <begin position="1383"/>
        <end position="1397"/>
    </location>
</feature>
<keyword evidence="15" id="KW-0067">ATP-binding</keyword>
<dbReference type="Gene3D" id="3.40.50.300">
    <property type="entry name" value="P-loop containing nucleotide triphosphate hydrolases"/>
    <property type="match status" value="2"/>
</dbReference>
<dbReference type="GO" id="GO:0005524">
    <property type="term" value="F:ATP binding"/>
    <property type="evidence" value="ECO:0007669"/>
    <property type="project" value="UniProtKB-KW"/>
</dbReference>
<sequence>MYNVIEEDSSEVLGDRLEKEWMKELEKSRTGGKPSLLKAIFRMFGLQYILLGIIVFIEEGTKVGQPLLLGQLIRYFTPNSTMSSTEAYMYAMGVSISSIILAVAHHPYFFEVQRLGMKLRVACCSLLYRKSLRLSNKALGQTTIGQIVNLMSNDVNRFDTAAIFLHYLWVGPAQAIPVLIILWYELGPATLAGFAVLLLLVPVQSWMGKLFSKLRRKTAVHTDERVKIMNEIISGIRVIKMYCWEKPFGELVAKVRRLEGKILRKSRYFYGFTSGLGLCGHQLCMMAIFLSAVLIGQTLLTASIYICVAGLHTLEKTYFIYLLKAFQQSGEVNATLARIQKFLLLDELEQPTGLDASGLRPKADRCHIKVSNITAKWDKESDMSTLEDISVEVKPGKLLAVIGPVGAGKSSFLMSLLGELPIMKGNISIQGKISYISQQPWVFSASLRQNIIFGNKFESDKYNRILKACALNRDIDLMSNGDGTLIGDRGVSLSGGQKARVSLARALYMDADIYILDDPLSAVDTAVGRHLFDKVVQGVLKNKPRILVTHQLHFLKEADEILILKDGKCLGKGTFEEISTSGVDFSALLKRNETEEEEKKAVVKMEHRGKDMSRQISHHSHHSEISRQISHHSDRHDNDIRGIGSQFSLASIGTEFEPEPVQTQEEEERKEGTVGLKVYYEYFKAGAGVFKFIILVLLNLIAQAAYVGSDWWLSYWSNLEEERYAAIELDNQLRSEGFNITNVTIPEVETHKNVYIFSGIIGGVFLFGLLRALMFFKVAVDASMHLHNSMFHKILRTPVRFFDTNPVGRVLNRFSKDTGSMDDMLPITFFDFVQRYLFSNLKKNKASNSTAREQTSKLKFLKVTWSFCYFQCLLLIIGIIAVVAVVIPWVLIPLFPICILFVITRQYYIKTSRHIKRLEGTTRSPVFSHLSASLQGLHTIRAFGVQGKFMAEFDSHQDLHTESWFLFLTTSRWLAVRLDWMCALFVTAVSFCCVLVSDSLNAGLVGLSMTYALTLMGMFQWAVRQSAEVENQMISVERVLEYSNLTSEADLTSNNPPPDDWPQGGAITAYGAKIRYSENMPWVFKGLDFEIHGKEKVGIVGRTGAEGVDMVKGRARKESGEGREEGGKGAGGGRKGEEGREGWKGGGRSREDPVLFTGTLRKNLDPFNEQDDAHLWNSLEEVQLKSAIDDLPGQLDSEVSEGGTNFSVGQRQLICLARAILRRNKILMIDEATANVDPRTDAKIQQTIRDKFSQCTVLTIAHRLNTIMDSDRVMVLDEGKIVEFDHPYSLLQDNDGVFNKMVQQTGKAEFDHLMEIARNTYNKKSADSGKKDGTVHQANGDVTTIKPDNMKDSVIQDSEELDDIVLKVDDIVEPSETISLLDKVTEGKKEGDNKSQKSDSISMLENEDKEKLETSQEYDHIDIGSEESKVLPDSRTTDDRQTKDEEGDDQEDERSHLLDNSKDDK</sequence>
<keyword evidence="21" id="KW-0868">Chloride</keyword>
<feature type="transmembrane region" description="Helical" evidence="32">
    <location>
        <begin position="268"/>
        <end position="288"/>
    </location>
</feature>
<feature type="domain" description="ABC transmembrane type-1" evidence="34">
    <location>
        <begin position="49"/>
        <end position="290"/>
    </location>
</feature>
<evidence type="ECO:0000256" key="26">
    <source>
        <dbReference type="ARBA" id="ARBA00031358"/>
    </source>
</evidence>
<dbReference type="GO" id="GO:0055038">
    <property type="term" value="C:recycling endosome membrane"/>
    <property type="evidence" value="ECO:0007669"/>
    <property type="project" value="UniProtKB-SubCell"/>
</dbReference>
<keyword evidence="18 32" id="KW-0472">Membrane</keyword>
<evidence type="ECO:0000256" key="28">
    <source>
        <dbReference type="ARBA" id="ARBA00034073"/>
    </source>
</evidence>
<evidence type="ECO:0000256" key="24">
    <source>
        <dbReference type="ARBA" id="ARBA00024167"/>
    </source>
</evidence>
<keyword evidence="20" id="KW-0325">Glycoprotein</keyword>
<evidence type="ECO:0000256" key="20">
    <source>
        <dbReference type="ARBA" id="ARBA00023180"/>
    </source>
</evidence>
<evidence type="ECO:0000256" key="32">
    <source>
        <dbReference type="SAM" id="Phobius"/>
    </source>
</evidence>
<feature type="compositionally biased region" description="Basic and acidic residues" evidence="31">
    <location>
        <begin position="1112"/>
        <end position="1127"/>
    </location>
</feature>
<evidence type="ECO:0000256" key="23">
    <source>
        <dbReference type="ARBA" id="ARBA00023303"/>
    </source>
</evidence>
<evidence type="ECO:0000256" key="16">
    <source>
        <dbReference type="ARBA" id="ARBA00022989"/>
    </source>
</evidence>
<dbReference type="PANTHER" id="PTHR24223">
    <property type="entry name" value="ATP-BINDING CASSETTE SUB-FAMILY C"/>
    <property type="match status" value="1"/>
</dbReference>
<evidence type="ECO:0000256" key="25">
    <source>
        <dbReference type="ARBA" id="ARBA00029720"/>
    </source>
</evidence>
<feature type="transmembrane region" description="Helical" evidence="32">
    <location>
        <begin position="294"/>
        <end position="314"/>
    </location>
</feature>
<gene>
    <name evidence="35" type="ORF">FSP39_021917</name>
</gene>
<dbReference type="GO" id="GO:0034707">
    <property type="term" value="C:chloride channel complex"/>
    <property type="evidence" value="ECO:0007669"/>
    <property type="project" value="UniProtKB-KW"/>
</dbReference>
<feature type="compositionally biased region" description="Basic and acidic residues" evidence="31">
    <location>
        <begin position="1134"/>
        <end position="1153"/>
    </location>
</feature>
<dbReference type="GO" id="GO:0031901">
    <property type="term" value="C:early endosome membrane"/>
    <property type="evidence" value="ECO:0007669"/>
    <property type="project" value="UniProtKB-SubCell"/>
</dbReference>
<dbReference type="CDD" id="cd03250">
    <property type="entry name" value="ABCC_MRP_domain1"/>
    <property type="match status" value="1"/>
</dbReference>
<feature type="compositionally biased region" description="Basic and acidic residues" evidence="31">
    <location>
        <begin position="1406"/>
        <end position="1444"/>
    </location>
</feature>
<dbReference type="GO" id="GO:0005789">
    <property type="term" value="C:endoplasmic reticulum membrane"/>
    <property type="evidence" value="ECO:0007669"/>
    <property type="project" value="UniProtKB-SubCell"/>
</dbReference>
<feature type="transmembrane region" description="Helical" evidence="32">
    <location>
        <begin position="161"/>
        <end position="183"/>
    </location>
</feature>
<evidence type="ECO:0000256" key="2">
    <source>
        <dbReference type="ARBA" id="ARBA00004424"/>
    </source>
</evidence>
<keyword evidence="19" id="KW-0869">Chloride channel</keyword>
<comment type="caution">
    <text evidence="35">The sequence shown here is derived from an EMBL/GenBank/DDBJ whole genome shotgun (WGS) entry which is preliminary data.</text>
</comment>
<evidence type="ECO:0000256" key="15">
    <source>
        <dbReference type="ARBA" id="ARBA00022840"/>
    </source>
</evidence>
<dbReference type="InterPro" id="IPR027417">
    <property type="entry name" value="P-loop_NTPase"/>
</dbReference>
<dbReference type="GO" id="GO:0016324">
    <property type="term" value="C:apical plasma membrane"/>
    <property type="evidence" value="ECO:0007669"/>
    <property type="project" value="UniProtKB-SubCell"/>
</dbReference>
<feature type="domain" description="ABC transporter" evidence="33">
    <location>
        <begin position="368"/>
        <end position="591"/>
    </location>
</feature>
<feature type="region of interest" description="Disordered" evidence="31">
    <location>
        <begin position="1112"/>
        <end position="1154"/>
    </location>
</feature>
<dbReference type="EMBL" id="VSWD01000008">
    <property type="protein sequence ID" value="KAK3096011.1"/>
    <property type="molecule type" value="Genomic_DNA"/>
</dbReference>
<dbReference type="Gene3D" id="1.20.1560.10">
    <property type="entry name" value="ABC transporter type 1, transmembrane domain"/>
    <property type="match status" value="2"/>
</dbReference>
<evidence type="ECO:0000256" key="6">
    <source>
        <dbReference type="ARBA" id="ARBA00009726"/>
    </source>
</evidence>
<dbReference type="InterPro" id="IPR036640">
    <property type="entry name" value="ABC1_TM_sf"/>
</dbReference>
<feature type="transmembrane region" description="Helical" evidence="32">
    <location>
        <begin position="189"/>
        <end position="207"/>
    </location>
</feature>
<dbReference type="FunFam" id="3.40.50.300:FF:000163">
    <property type="entry name" value="Multidrug resistance-associated protein member 4"/>
    <property type="match status" value="1"/>
</dbReference>
<comment type="catalytic activity">
    <reaction evidence="28">
        <text>ATP + H2O + closed Cl(-) channel = ADP + phosphate + open Cl(-) channel.</text>
        <dbReference type="EC" id="5.6.1.6"/>
    </reaction>
</comment>
<evidence type="ECO:0000256" key="18">
    <source>
        <dbReference type="ARBA" id="ARBA00023136"/>
    </source>
</evidence>
<feature type="transmembrane region" description="Helical" evidence="32">
    <location>
        <begin position="863"/>
        <end position="884"/>
    </location>
</feature>
<dbReference type="InterPro" id="IPR003593">
    <property type="entry name" value="AAA+_ATPase"/>
</dbReference>
<dbReference type="InterPro" id="IPR050173">
    <property type="entry name" value="ABC_transporter_C-like"/>
</dbReference>
<keyword evidence="9" id="KW-0813">Transport</keyword>
<proteinExistence type="inferred from homology"/>
<evidence type="ECO:0000256" key="5">
    <source>
        <dbReference type="ARBA" id="ARBA00009118"/>
    </source>
</evidence>
<feature type="transmembrane region" description="Helical" evidence="32">
    <location>
        <begin position="890"/>
        <end position="908"/>
    </location>
</feature>
<dbReference type="Pfam" id="PF00005">
    <property type="entry name" value="ABC_tran"/>
    <property type="match status" value="2"/>
</dbReference>
<comment type="catalytic activity">
    <reaction evidence="29">
        <text>hydrogencarbonate(in) = hydrogencarbonate(out)</text>
        <dbReference type="Rhea" id="RHEA:28695"/>
        <dbReference type="ChEBI" id="CHEBI:17544"/>
    </reaction>
</comment>
<dbReference type="SUPFAM" id="SSF90123">
    <property type="entry name" value="ABC transporter transmembrane region"/>
    <property type="match status" value="3"/>
</dbReference>
<dbReference type="CDD" id="cd18601">
    <property type="entry name" value="ABC_6TM_MRP4_D2_like"/>
    <property type="match status" value="1"/>
</dbReference>
<dbReference type="PROSITE" id="PS00211">
    <property type="entry name" value="ABC_TRANSPORTER_1"/>
    <property type="match status" value="2"/>
</dbReference>
<evidence type="ECO:0000256" key="3">
    <source>
        <dbReference type="ARBA" id="ARBA00004477"/>
    </source>
</evidence>
<feature type="transmembrane region" description="Helical" evidence="32">
    <location>
        <begin position="754"/>
        <end position="776"/>
    </location>
</feature>
<dbReference type="GO" id="GO:0016887">
    <property type="term" value="F:ATP hydrolysis activity"/>
    <property type="evidence" value="ECO:0007669"/>
    <property type="project" value="InterPro"/>
</dbReference>
<feature type="region of interest" description="Disordered" evidence="31">
    <location>
        <begin position="1383"/>
        <end position="1465"/>
    </location>
</feature>
<dbReference type="InterPro" id="IPR030240">
    <property type="entry name" value="ABCC4_TMD1"/>
</dbReference>
<accession>A0AA88Y7I9</accession>
<keyword evidence="10" id="KW-0597">Phosphoprotein</keyword>
<comment type="subcellular location">
    <subcellularLocation>
        <location evidence="2">Apical cell membrane</location>
        <topology evidence="2">Multi-pass membrane protein</topology>
    </subcellularLocation>
    <subcellularLocation>
        <location evidence="4">Early endosome membrane</location>
        <topology evidence="4">Multi-pass membrane protein</topology>
    </subcellularLocation>
    <subcellularLocation>
        <location evidence="3">Endoplasmic reticulum membrane</location>
        <topology evidence="3">Multi-pass membrane protein</topology>
    </subcellularLocation>
    <subcellularLocation>
        <location evidence="1">Recycling endosome membrane</location>
        <topology evidence="1">Multi-pass membrane protein</topology>
    </subcellularLocation>
</comment>
<feature type="region of interest" description="Disordered" evidence="31">
    <location>
        <begin position="1324"/>
        <end position="1353"/>
    </location>
</feature>
<evidence type="ECO:0000313" key="35">
    <source>
        <dbReference type="EMBL" id="KAK3096011.1"/>
    </source>
</evidence>
<dbReference type="FunFam" id="3.40.50.300:FF:000482">
    <property type="entry name" value="Multidrug resistance-associated protein member 4"/>
    <property type="match status" value="1"/>
</dbReference>
<evidence type="ECO:0000256" key="31">
    <source>
        <dbReference type="SAM" id="MobiDB-lite"/>
    </source>
</evidence>
<feature type="transmembrane region" description="Helical" evidence="32">
    <location>
        <begin position="87"/>
        <end position="110"/>
    </location>
</feature>
<dbReference type="InterPro" id="IPR047083">
    <property type="entry name" value="ABCC4_TMD2"/>
</dbReference>
<keyword evidence="12" id="KW-0547">Nucleotide-binding</keyword>
<keyword evidence="36" id="KW-1185">Reference proteome</keyword>
<evidence type="ECO:0000256" key="29">
    <source>
        <dbReference type="ARBA" id="ARBA00044653"/>
    </source>
</evidence>
<dbReference type="InterPro" id="IPR011527">
    <property type="entry name" value="ABC1_TM_dom"/>
</dbReference>
<evidence type="ECO:0000256" key="17">
    <source>
        <dbReference type="ARBA" id="ARBA00023065"/>
    </source>
</evidence>
<protein>
    <recommendedName>
        <fullName evidence="8">Cystic fibrosis transmembrane conductance regulator</fullName>
        <ecNumber evidence="7">5.6.1.6</ecNumber>
    </recommendedName>
    <alternativeName>
        <fullName evidence="25">ATP-binding cassette sub-family C member 7</fullName>
    </alternativeName>
    <alternativeName>
        <fullName evidence="26">Channel conductance-controlling ATPase</fullName>
    </alternativeName>
    <alternativeName>
        <fullName evidence="27">cAMP-dependent chloride channel</fullName>
    </alternativeName>
</protein>
<feature type="compositionally biased region" description="Basic and acidic residues" evidence="31">
    <location>
        <begin position="1453"/>
        <end position="1465"/>
    </location>
</feature>
<keyword evidence="16 32" id="KW-1133">Transmembrane helix</keyword>
<evidence type="ECO:0000259" key="34">
    <source>
        <dbReference type="PROSITE" id="PS50929"/>
    </source>
</evidence>
<name>A0AA88Y7I9_PINIB</name>
<dbReference type="GO" id="GO:0005260">
    <property type="term" value="F:intracellularly ATP-gated chloride channel activity"/>
    <property type="evidence" value="ECO:0007669"/>
    <property type="project" value="UniProtKB-EC"/>
</dbReference>
<dbReference type="PROSITE" id="PS50893">
    <property type="entry name" value="ABC_TRANSPORTER_2"/>
    <property type="match status" value="2"/>
</dbReference>
<comment type="catalytic activity">
    <reaction evidence="30">
        <text>ATP + H2O = ADP + phosphate + H(+)</text>
        <dbReference type="Rhea" id="RHEA:13065"/>
        <dbReference type="ChEBI" id="CHEBI:15377"/>
        <dbReference type="ChEBI" id="CHEBI:15378"/>
        <dbReference type="ChEBI" id="CHEBI:30616"/>
        <dbReference type="ChEBI" id="CHEBI:43474"/>
        <dbReference type="ChEBI" id="CHEBI:456216"/>
    </reaction>
    <physiologicalReaction direction="left-to-right" evidence="30">
        <dbReference type="Rhea" id="RHEA:13066"/>
    </physiologicalReaction>
</comment>
<evidence type="ECO:0000259" key="33">
    <source>
        <dbReference type="PROSITE" id="PS50893"/>
    </source>
</evidence>
<dbReference type="SMART" id="SM00382">
    <property type="entry name" value="AAA"/>
    <property type="match status" value="2"/>
</dbReference>
<feature type="compositionally biased region" description="Basic and acidic residues" evidence="31">
    <location>
        <begin position="1324"/>
        <end position="1334"/>
    </location>
</feature>
<dbReference type="PRINTS" id="PR01851">
    <property type="entry name" value="CYSFIBREGLTR"/>
</dbReference>
<evidence type="ECO:0000256" key="7">
    <source>
        <dbReference type="ARBA" id="ARBA00012195"/>
    </source>
</evidence>
<dbReference type="FunFam" id="1.20.1560.10:FF:000229">
    <property type="entry name" value="ABC transporter, putative"/>
    <property type="match status" value="1"/>
</dbReference>
<evidence type="ECO:0000256" key="10">
    <source>
        <dbReference type="ARBA" id="ARBA00022553"/>
    </source>
</evidence>
<comment type="similarity">
    <text evidence="6">Belongs to the ABC transporter superfamily. ABCC family. Conjugate transporter (TC 3.A.1.208) subfamily.</text>
</comment>
<dbReference type="EC" id="5.6.1.6" evidence="7"/>
<evidence type="ECO:0000256" key="22">
    <source>
        <dbReference type="ARBA" id="ARBA00023235"/>
    </source>
</evidence>
<keyword evidence="14" id="KW-0256">Endoplasmic reticulum</keyword>
<evidence type="ECO:0000256" key="9">
    <source>
        <dbReference type="ARBA" id="ARBA00022448"/>
    </source>
</evidence>
<dbReference type="CDD" id="cd18593">
    <property type="entry name" value="ABC_6TM_MRP4_D1_like"/>
    <property type="match status" value="1"/>
</dbReference>
<feature type="transmembrane region" description="Helical" evidence="32">
    <location>
        <begin position="39"/>
        <end position="57"/>
    </location>
</feature>
<dbReference type="Pfam" id="PF00664">
    <property type="entry name" value="ABC_membrane"/>
    <property type="match status" value="3"/>
</dbReference>
<dbReference type="GO" id="GO:0140359">
    <property type="term" value="F:ABC-type transporter activity"/>
    <property type="evidence" value="ECO:0007669"/>
    <property type="project" value="InterPro"/>
</dbReference>
<dbReference type="Proteomes" id="UP001186944">
    <property type="component" value="Unassembled WGS sequence"/>
</dbReference>
<evidence type="ECO:0000256" key="12">
    <source>
        <dbReference type="ARBA" id="ARBA00022741"/>
    </source>
</evidence>
<evidence type="ECO:0000256" key="13">
    <source>
        <dbReference type="ARBA" id="ARBA00022753"/>
    </source>
</evidence>
<organism evidence="35 36">
    <name type="scientific">Pinctada imbricata</name>
    <name type="common">Atlantic pearl-oyster</name>
    <name type="synonym">Pinctada martensii</name>
    <dbReference type="NCBI Taxonomy" id="66713"/>
    <lineage>
        <taxon>Eukaryota</taxon>
        <taxon>Metazoa</taxon>
        <taxon>Spiralia</taxon>
        <taxon>Lophotrochozoa</taxon>
        <taxon>Mollusca</taxon>
        <taxon>Bivalvia</taxon>
        <taxon>Autobranchia</taxon>
        <taxon>Pteriomorphia</taxon>
        <taxon>Pterioida</taxon>
        <taxon>Pterioidea</taxon>
        <taxon>Pteriidae</taxon>
        <taxon>Pinctada</taxon>
    </lineage>
</organism>
<dbReference type="InterPro" id="IPR009147">
    <property type="entry name" value="CFTR/ABCC7"/>
</dbReference>
<evidence type="ECO:0000313" key="36">
    <source>
        <dbReference type="Proteomes" id="UP001186944"/>
    </source>
</evidence>
<dbReference type="CDD" id="cd03244">
    <property type="entry name" value="ABCC_MRP_domain2"/>
    <property type="match status" value="1"/>
</dbReference>
<feature type="transmembrane region" description="Helical" evidence="32">
    <location>
        <begin position="978"/>
        <end position="997"/>
    </location>
</feature>
<feature type="domain" description="ABC transmembrane type-1" evidence="34">
    <location>
        <begin position="693"/>
        <end position="1031"/>
    </location>
</feature>
<comment type="catalytic activity">
    <reaction evidence="24">
        <text>chloride(in) = chloride(out)</text>
        <dbReference type="Rhea" id="RHEA:29823"/>
        <dbReference type="ChEBI" id="CHEBI:17996"/>
    </reaction>
</comment>
<evidence type="ECO:0000256" key="11">
    <source>
        <dbReference type="ARBA" id="ARBA00022692"/>
    </source>
</evidence>
<evidence type="ECO:0000256" key="4">
    <source>
        <dbReference type="ARBA" id="ARBA00004520"/>
    </source>
</evidence>
<dbReference type="InterPro" id="IPR003439">
    <property type="entry name" value="ABC_transporter-like_ATP-bd"/>
</dbReference>
<evidence type="ECO:0000256" key="30">
    <source>
        <dbReference type="ARBA" id="ARBA00048778"/>
    </source>
</evidence>
<dbReference type="SUPFAM" id="SSF52540">
    <property type="entry name" value="P-loop containing nucleoside triphosphate hydrolases"/>
    <property type="match status" value="2"/>
</dbReference>
<dbReference type="PROSITE" id="PS50929">
    <property type="entry name" value="ABC_TM1F"/>
    <property type="match status" value="2"/>
</dbReference>
<feature type="domain" description="ABC transporter" evidence="33">
    <location>
        <begin position="1069"/>
        <end position="1303"/>
    </location>
</feature>
<comment type="similarity">
    <text evidence="5">Belongs to the ABC transporter superfamily. ABCC family. CFTR transporter (TC 3.A.1.202) subfamily.</text>
</comment>
<dbReference type="FunFam" id="1.20.1560.10:FF:000026">
    <property type="entry name" value="Multidrug resistance-associated protein lethal(2)03659"/>
    <property type="match status" value="1"/>
</dbReference>
<evidence type="ECO:0000256" key="8">
    <source>
        <dbReference type="ARBA" id="ARBA00016668"/>
    </source>
</evidence>
<dbReference type="PANTHER" id="PTHR24223:SF456">
    <property type="entry name" value="MULTIDRUG RESISTANCE-ASSOCIATED PROTEIN LETHAL(2)03659"/>
    <property type="match status" value="1"/>
</dbReference>
<keyword evidence="11 32" id="KW-0812">Transmembrane</keyword>
<keyword evidence="13" id="KW-0967">Endosome</keyword>
<dbReference type="InterPro" id="IPR017871">
    <property type="entry name" value="ABC_transporter-like_CS"/>
</dbReference>
<evidence type="ECO:0000256" key="21">
    <source>
        <dbReference type="ARBA" id="ARBA00023214"/>
    </source>
</evidence>
<feature type="transmembrane region" description="Helical" evidence="32">
    <location>
        <begin position="689"/>
        <end position="708"/>
    </location>
</feature>
<keyword evidence="22" id="KW-0413">Isomerase</keyword>